<accession>A0ABR8P3Q0</accession>
<reference evidence="11 12" key="1">
    <citation type="submission" date="2018-07" db="EMBL/GenBank/DDBJ databases">
        <title>Phylogenomic Insights into understanding Host Adaptation of Lactobacillus reuteri by a novel species, Lactobacillus spp. M31.</title>
        <authorList>
            <person name="Sharma S."/>
            <person name="Patil P."/>
            <person name="Korpole S."/>
            <person name="Patil P.B."/>
        </authorList>
    </citation>
    <scope>NUCLEOTIDE SEQUENCE [LARGE SCALE GENOMIC DNA]</scope>
    <source>
        <strain evidence="11 12">M31</strain>
    </source>
</reference>
<feature type="transmembrane region" description="Helical" evidence="9">
    <location>
        <begin position="68"/>
        <end position="92"/>
    </location>
</feature>
<protein>
    <recommendedName>
        <fullName evidence="8">Permease IIC component</fullName>
    </recommendedName>
</protein>
<evidence type="ECO:0000256" key="9">
    <source>
        <dbReference type="SAM" id="Phobius"/>
    </source>
</evidence>
<evidence type="ECO:0000313" key="12">
    <source>
        <dbReference type="Proteomes" id="UP000704341"/>
    </source>
</evidence>
<evidence type="ECO:0000313" key="11">
    <source>
        <dbReference type="EMBL" id="MBD5805616.1"/>
    </source>
</evidence>
<dbReference type="InterPro" id="IPR004501">
    <property type="entry name" value="PTS_EIIC_3"/>
</dbReference>
<gene>
    <name evidence="11" type="ORF">DTK66_00575</name>
</gene>
<dbReference type="InterPro" id="IPR051088">
    <property type="entry name" value="PTS_Sugar-EIIC/EIIB"/>
</dbReference>
<keyword evidence="2 8" id="KW-0813">Transport</keyword>
<feature type="transmembrane region" description="Helical" evidence="9">
    <location>
        <begin position="353"/>
        <end position="373"/>
    </location>
</feature>
<dbReference type="PANTHER" id="PTHR33989">
    <property type="match status" value="1"/>
</dbReference>
<dbReference type="PROSITE" id="PS51105">
    <property type="entry name" value="PTS_EIIC_TYPE_3"/>
    <property type="match status" value="1"/>
</dbReference>
<feature type="transmembrane region" description="Helical" evidence="9">
    <location>
        <begin position="180"/>
        <end position="206"/>
    </location>
</feature>
<evidence type="ECO:0000256" key="8">
    <source>
        <dbReference type="PIRNR" id="PIRNR006351"/>
    </source>
</evidence>
<evidence type="ECO:0000256" key="6">
    <source>
        <dbReference type="ARBA" id="ARBA00022989"/>
    </source>
</evidence>
<keyword evidence="3 8" id="KW-1003">Cell membrane</keyword>
<evidence type="ECO:0000256" key="3">
    <source>
        <dbReference type="ARBA" id="ARBA00022475"/>
    </source>
</evidence>
<keyword evidence="6 9" id="KW-1133">Transmembrane helix</keyword>
<name>A0ABR8P3Q0_9LACO</name>
<dbReference type="PIRSF" id="PIRSF006351">
    <property type="entry name" value="PTS_EIIC-Cellobiose"/>
    <property type="match status" value="1"/>
</dbReference>
<keyword evidence="12" id="KW-1185">Reference proteome</keyword>
<organism evidence="11 12">
    <name type="scientific">Limosilactobacillus walteri</name>
    <dbReference type="NCBI Taxonomy" id="2268022"/>
    <lineage>
        <taxon>Bacteria</taxon>
        <taxon>Bacillati</taxon>
        <taxon>Bacillota</taxon>
        <taxon>Bacilli</taxon>
        <taxon>Lactobacillales</taxon>
        <taxon>Lactobacillaceae</taxon>
        <taxon>Limosilactobacillus</taxon>
    </lineage>
</organism>
<evidence type="ECO:0000259" key="10">
    <source>
        <dbReference type="PROSITE" id="PS51105"/>
    </source>
</evidence>
<comment type="caution">
    <text evidence="11">The sequence shown here is derived from an EMBL/GenBank/DDBJ whole genome shotgun (WGS) entry which is preliminary data.</text>
</comment>
<evidence type="ECO:0000256" key="4">
    <source>
        <dbReference type="ARBA" id="ARBA00022597"/>
    </source>
</evidence>
<feature type="transmembrane region" description="Helical" evidence="9">
    <location>
        <begin position="20"/>
        <end position="42"/>
    </location>
</feature>
<evidence type="ECO:0000256" key="7">
    <source>
        <dbReference type="ARBA" id="ARBA00023136"/>
    </source>
</evidence>
<evidence type="ECO:0000256" key="1">
    <source>
        <dbReference type="ARBA" id="ARBA00004651"/>
    </source>
</evidence>
<evidence type="ECO:0000256" key="2">
    <source>
        <dbReference type="ARBA" id="ARBA00022448"/>
    </source>
</evidence>
<dbReference type="PANTHER" id="PTHR33989:SF4">
    <property type="entry name" value="PTS SYSTEM N,N'-DIACETYLCHITOBIOSE-SPECIFIC EIIC COMPONENT"/>
    <property type="match status" value="1"/>
</dbReference>
<proteinExistence type="predicted"/>
<sequence>MRKQLINKVVELHRYSFIRITRQTLIMLFPIVFIGTMAKMLLKTVFKPDGFIFNIAFLDVIPQSVLRIIQFILGSISQLTLGVLGIYTVYMAAKFTAKLYHRDGKFAGITGILALLLMAYRYGKTPATYPLNFYQRLLGGNGLLIVLVLGYAIGQLYRWLTPPKYGNNTNSFPSLQERAFSSMLPILIVTVISVVIAMLLNSSTIYHAWATSYSSLVNVAQDHRQLWLTLLASIGLELMDWLGLGVPYNYTTLTASESFTANLNYALAHGTPWNVPYKYLGSSLYNSFANFGGDGLILALIVALLITSNGTYMHRVARWTALPTLFNFNYATMIGLPIVFNPLFLVPFIFLPIFNILFASLAIAVHLIPPTPYPVLQGTPGPLISFLGTNGNWGVLIFSLVLLLIDIMAYIPFVKMALQVENRLNLQEQDVVSHEEND</sequence>
<feature type="transmembrane region" description="Helical" evidence="9">
    <location>
        <begin position="142"/>
        <end position="160"/>
    </location>
</feature>
<feature type="transmembrane region" description="Helical" evidence="9">
    <location>
        <begin position="393"/>
        <end position="413"/>
    </location>
</feature>
<dbReference type="InterPro" id="IPR003352">
    <property type="entry name" value="PTS_EIIC"/>
</dbReference>
<feature type="transmembrane region" description="Helical" evidence="9">
    <location>
        <begin position="288"/>
        <end position="308"/>
    </location>
</feature>
<dbReference type="InterPro" id="IPR004796">
    <property type="entry name" value="PTS_IIC_cello"/>
</dbReference>
<evidence type="ECO:0000256" key="5">
    <source>
        <dbReference type="ARBA" id="ARBA00022692"/>
    </source>
</evidence>
<comment type="function">
    <text evidence="8">The phosphoenolpyruvate-dependent sugar phosphotransferase system (PTS), a major carbohydrate active -transport system, catalyzes the phosphorylation of incoming sugar substrates concomitant with their translocation across the cell membrane.</text>
</comment>
<keyword evidence="4 8" id="KW-0762">Sugar transport</keyword>
<dbReference type="EMBL" id="QORN01000002">
    <property type="protein sequence ID" value="MBD5805616.1"/>
    <property type="molecule type" value="Genomic_DNA"/>
</dbReference>
<keyword evidence="7 8" id="KW-0472">Membrane</keyword>
<feature type="domain" description="PTS EIIC type-3" evidence="10">
    <location>
        <begin position="1"/>
        <end position="413"/>
    </location>
</feature>
<keyword evidence="5 9" id="KW-0812">Transmembrane</keyword>
<dbReference type="Proteomes" id="UP000704341">
    <property type="component" value="Unassembled WGS sequence"/>
</dbReference>
<dbReference type="Pfam" id="PF02378">
    <property type="entry name" value="PTS_EIIC"/>
    <property type="match status" value="1"/>
</dbReference>
<comment type="subcellular location">
    <subcellularLocation>
        <location evidence="1">Cell membrane</location>
        <topology evidence="1">Multi-pass membrane protein</topology>
    </subcellularLocation>
</comment>